<dbReference type="GO" id="GO:0008270">
    <property type="term" value="F:zinc ion binding"/>
    <property type="evidence" value="ECO:0007669"/>
    <property type="project" value="UniProtKB-KW"/>
</dbReference>
<evidence type="ECO:0000256" key="1">
    <source>
        <dbReference type="PROSITE-ProRule" id="PRU00325"/>
    </source>
</evidence>
<evidence type="ECO:0000313" key="5">
    <source>
        <dbReference type="Proteomes" id="UP000019335"/>
    </source>
</evidence>
<keyword evidence="1" id="KW-0479">Metal-binding</keyword>
<dbReference type="PROSITE" id="PS50966">
    <property type="entry name" value="ZF_SWIM"/>
    <property type="match status" value="1"/>
</dbReference>
<organism evidence="4 5">
    <name type="scientific">Nannochloropsis gaditana</name>
    <dbReference type="NCBI Taxonomy" id="72520"/>
    <lineage>
        <taxon>Eukaryota</taxon>
        <taxon>Sar</taxon>
        <taxon>Stramenopiles</taxon>
        <taxon>Ochrophyta</taxon>
        <taxon>Eustigmatophyceae</taxon>
        <taxon>Eustigmatales</taxon>
        <taxon>Monodopsidaceae</taxon>
        <taxon>Nannochloropsis</taxon>
    </lineage>
</organism>
<dbReference type="InterPro" id="IPR013083">
    <property type="entry name" value="Znf_RING/FYVE/PHD"/>
</dbReference>
<reference evidence="4 5" key="1">
    <citation type="journal article" date="2014" name="Mol. Plant">
        <title>Chromosome Scale Genome Assembly and Transcriptome Profiling of Nannochloropsis gaditana in Nitrogen Depletion.</title>
        <authorList>
            <person name="Corteggiani Carpinelli E."/>
            <person name="Telatin A."/>
            <person name="Vitulo N."/>
            <person name="Forcato C."/>
            <person name="D'Angelo M."/>
            <person name="Schiavon R."/>
            <person name="Vezzi A."/>
            <person name="Giacometti G.M."/>
            <person name="Morosinotto T."/>
            <person name="Valle G."/>
        </authorList>
    </citation>
    <scope>NUCLEOTIDE SEQUENCE [LARGE SCALE GENOMIC DNA]</scope>
    <source>
        <strain evidence="4 5">B-31</strain>
    </source>
</reference>
<comment type="caution">
    <text evidence="4">The sequence shown here is derived from an EMBL/GenBank/DDBJ whole genome shotgun (WGS) entry which is preliminary data.</text>
</comment>
<accession>W7TYV2</accession>
<dbReference type="InterPro" id="IPR007527">
    <property type="entry name" value="Znf_SWIM"/>
</dbReference>
<dbReference type="GO" id="GO:0061630">
    <property type="term" value="F:ubiquitin protein ligase activity"/>
    <property type="evidence" value="ECO:0007669"/>
    <property type="project" value="InterPro"/>
</dbReference>
<dbReference type="OrthoDB" id="79454at2759"/>
<feature type="region of interest" description="Disordered" evidence="2">
    <location>
        <begin position="28"/>
        <end position="149"/>
    </location>
</feature>
<keyword evidence="1" id="KW-0863">Zinc-finger</keyword>
<gene>
    <name evidence="4" type="ORF">Naga_100002g109</name>
</gene>
<evidence type="ECO:0000259" key="3">
    <source>
        <dbReference type="PROSITE" id="PS50966"/>
    </source>
</evidence>
<dbReference type="Proteomes" id="UP000019335">
    <property type="component" value="Chromosome 4"/>
</dbReference>
<dbReference type="Gene3D" id="3.30.40.10">
    <property type="entry name" value="Zinc/RING finger domain, C3HC4 (zinc finger)"/>
    <property type="match status" value="1"/>
</dbReference>
<evidence type="ECO:0000256" key="2">
    <source>
        <dbReference type="SAM" id="MobiDB-lite"/>
    </source>
</evidence>
<dbReference type="SUPFAM" id="SSF57850">
    <property type="entry name" value="RING/U-box"/>
    <property type="match status" value="1"/>
</dbReference>
<keyword evidence="1" id="KW-0862">Zinc</keyword>
<dbReference type="PANTHER" id="PTHR21540:SF0">
    <property type="entry name" value="PHD FAMILY PROTEIN"/>
    <property type="match status" value="1"/>
</dbReference>
<name>W7TYV2_9STRA</name>
<dbReference type="AlphaFoldDB" id="W7TYV2"/>
<dbReference type="PANTHER" id="PTHR21540">
    <property type="entry name" value="RING FINGER AND SWIM DOMAIN-CONTAINING PROTEIN 2"/>
    <property type="match status" value="1"/>
</dbReference>
<feature type="domain" description="SWIM-type" evidence="3">
    <location>
        <begin position="204"/>
        <end position="243"/>
    </location>
</feature>
<sequence>MIHEKNSGFSNVRVRLLSVNITRGCGQGPSLMIEPPPSPGHTSFGIMNSFQKPKARSHSEVKPPHHTTSHEPDINGSGGGKNGAAGPATRGRHASSAKGGAQSGGCKRGHSDSFSSNKAGTIKRQGFEGVTCNDKKPSAKSQKNETTAEIERRPFPFRRGAGTFRDRLFRATNQRMYLIHNENLSTEGNLHRRFHVSGTTGNVYHVDICRIPTCDCPDFVRHTIPGQAGVVCKHILLVYLKVLRLALNDTLLPQKRLLQDELTRMFARLPGKGGEEDEKSWGDVLVDAKARAAYTALVDEAAAGDAGAKKDKGQQTGNLCLDLAREDECPVCLEQFDTQKPEEVVICYACHKPTHALCFRTWNGVKISEGLPRSCVWCRARWLDPVLAGASDGAKARAESQAGYVNVGKLTGQGGREEYQSMYSRGRNRWWREHDF</sequence>
<dbReference type="EMBL" id="AZIL01000274">
    <property type="protein sequence ID" value="EWM28663.1"/>
    <property type="molecule type" value="Genomic_DNA"/>
</dbReference>
<proteinExistence type="predicted"/>
<evidence type="ECO:0000313" key="4">
    <source>
        <dbReference type="EMBL" id="EWM28663.1"/>
    </source>
</evidence>
<feature type="compositionally biased region" description="Basic and acidic residues" evidence="2">
    <location>
        <begin position="57"/>
        <end position="73"/>
    </location>
</feature>
<protein>
    <submittedName>
        <fullName evidence="4">Ring finger domain protein</fullName>
    </submittedName>
</protein>
<keyword evidence="5" id="KW-1185">Reference proteome</keyword>
<dbReference type="InterPro" id="IPR039903">
    <property type="entry name" value="Zswim2"/>
</dbReference>